<protein>
    <submittedName>
        <fullName evidence="1">Alpha-ribazole-5'-phosphate phosphatase</fullName>
    </submittedName>
</protein>
<dbReference type="Pfam" id="PF00300">
    <property type="entry name" value="His_Phos_1"/>
    <property type="match status" value="1"/>
</dbReference>
<dbReference type="Gene3D" id="3.40.50.1240">
    <property type="entry name" value="Phosphoglycerate mutase-like"/>
    <property type="match status" value="1"/>
</dbReference>
<evidence type="ECO:0000313" key="2">
    <source>
        <dbReference type="Proteomes" id="UP000599578"/>
    </source>
</evidence>
<name>A0A917ZHT4_9GAMM</name>
<dbReference type="PANTHER" id="PTHR48100">
    <property type="entry name" value="BROAD-SPECIFICITY PHOSPHATASE YOR283W-RELATED"/>
    <property type="match status" value="1"/>
</dbReference>
<dbReference type="GO" id="GO:0016791">
    <property type="term" value="F:phosphatase activity"/>
    <property type="evidence" value="ECO:0007669"/>
    <property type="project" value="TreeGrafter"/>
</dbReference>
<evidence type="ECO:0000313" key="1">
    <source>
        <dbReference type="EMBL" id="GGO82921.1"/>
    </source>
</evidence>
<dbReference type="InterPro" id="IPR050275">
    <property type="entry name" value="PGM_Phosphatase"/>
</dbReference>
<dbReference type="GO" id="GO:0005737">
    <property type="term" value="C:cytoplasm"/>
    <property type="evidence" value="ECO:0007669"/>
    <property type="project" value="TreeGrafter"/>
</dbReference>
<proteinExistence type="predicted"/>
<dbReference type="PANTHER" id="PTHR48100:SF1">
    <property type="entry name" value="HISTIDINE PHOSPHATASE FAMILY PROTEIN-RELATED"/>
    <property type="match status" value="1"/>
</dbReference>
<gene>
    <name evidence="1" type="ORF">GCM10011348_25400</name>
</gene>
<dbReference type="SMART" id="SM00855">
    <property type="entry name" value="PGAM"/>
    <property type="match status" value="1"/>
</dbReference>
<dbReference type="AlphaFoldDB" id="A0A917ZHT4"/>
<dbReference type="EMBL" id="BMLT01000006">
    <property type="protein sequence ID" value="GGO82921.1"/>
    <property type="molecule type" value="Genomic_DNA"/>
</dbReference>
<dbReference type="SUPFAM" id="SSF53254">
    <property type="entry name" value="Phosphoglycerate mutase-like"/>
    <property type="match status" value="1"/>
</dbReference>
<dbReference type="InterPro" id="IPR029033">
    <property type="entry name" value="His_PPase_superfam"/>
</dbReference>
<dbReference type="CDD" id="cd07067">
    <property type="entry name" value="HP_PGM_like"/>
    <property type="match status" value="1"/>
</dbReference>
<dbReference type="Proteomes" id="UP000599578">
    <property type="component" value="Unassembled WGS sequence"/>
</dbReference>
<organism evidence="1 2">
    <name type="scientific">Marinobacterium nitratireducens</name>
    <dbReference type="NCBI Taxonomy" id="518897"/>
    <lineage>
        <taxon>Bacteria</taxon>
        <taxon>Pseudomonadati</taxon>
        <taxon>Pseudomonadota</taxon>
        <taxon>Gammaproteobacteria</taxon>
        <taxon>Oceanospirillales</taxon>
        <taxon>Oceanospirillaceae</taxon>
        <taxon>Marinobacterium</taxon>
    </lineage>
</organism>
<reference evidence="1 2" key="1">
    <citation type="journal article" date="2014" name="Int. J. Syst. Evol. Microbiol.">
        <title>Complete genome sequence of Corynebacterium casei LMG S-19264T (=DSM 44701T), isolated from a smear-ripened cheese.</title>
        <authorList>
            <consortium name="US DOE Joint Genome Institute (JGI-PGF)"/>
            <person name="Walter F."/>
            <person name="Albersmeier A."/>
            <person name="Kalinowski J."/>
            <person name="Ruckert C."/>
        </authorList>
    </citation>
    <scope>NUCLEOTIDE SEQUENCE [LARGE SCALE GENOMIC DNA]</scope>
    <source>
        <strain evidence="1 2">CGMCC 1.7286</strain>
    </source>
</reference>
<accession>A0A917ZHT4</accession>
<keyword evidence="2" id="KW-1185">Reference proteome</keyword>
<comment type="caution">
    <text evidence="1">The sequence shown here is derived from an EMBL/GenBank/DDBJ whole genome shotgun (WGS) entry which is preliminary data.</text>
</comment>
<dbReference type="InterPro" id="IPR013078">
    <property type="entry name" value="His_Pase_superF_clade-1"/>
</dbReference>
<sequence>MPALTLDLLRHGDADGTGAYRGRSDPALTPQGLAQMRGWERASPGWSRVLCSPLRRCREPAQRLAAALSLPLVVEEALIEYDFGDWDGRRYDEVWRDDRERVLAFWQDPAASPPPGGESIASLCARVEGLVSRLAAGEDRHLLLLTHGGVIRALIGTRLGLPAAAWSQLRIDTGSLSRVNIGLDPDNPWFELVYLNRLPSGRLDP</sequence>
<dbReference type="RefSeq" id="WP_188860990.1">
    <property type="nucleotide sequence ID" value="NZ_BMLT01000006.1"/>
</dbReference>